<organism evidence="2 3">
    <name type="scientific">Thalassiosira oceanica</name>
    <name type="common">Marine diatom</name>
    <dbReference type="NCBI Taxonomy" id="159749"/>
    <lineage>
        <taxon>Eukaryota</taxon>
        <taxon>Sar</taxon>
        <taxon>Stramenopiles</taxon>
        <taxon>Ochrophyta</taxon>
        <taxon>Bacillariophyta</taxon>
        <taxon>Coscinodiscophyceae</taxon>
        <taxon>Thalassiosirophycidae</taxon>
        <taxon>Thalassiosirales</taxon>
        <taxon>Thalassiosiraceae</taxon>
        <taxon>Thalassiosira</taxon>
    </lineage>
</organism>
<feature type="compositionally biased region" description="Basic residues" evidence="1">
    <location>
        <begin position="1"/>
        <end position="10"/>
    </location>
</feature>
<keyword evidence="3" id="KW-1185">Reference proteome</keyword>
<evidence type="ECO:0000313" key="2">
    <source>
        <dbReference type="EMBL" id="EJK77449.1"/>
    </source>
</evidence>
<accession>K0TJS7</accession>
<dbReference type="Proteomes" id="UP000266841">
    <property type="component" value="Unassembled WGS sequence"/>
</dbReference>
<name>K0TJS7_THAOC</name>
<feature type="compositionally biased region" description="Low complexity" evidence="1">
    <location>
        <begin position="11"/>
        <end position="27"/>
    </location>
</feature>
<dbReference type="AlphaFoldDB" id="K0TJS7"/>
<protein>
    <submittedName>
        <fullName evidence="2">Uncharacterized protein</fullName>
    </submittedName>
</protein>
<proteinExistence type="predicted"/>
<gene>
    <name evidence="2" type="ORF">THAOC_00721</name>
</gene>
<sequence>MGKKSRKNKSAKPAAAPSASSRGSSAASARILSAANSAVSSTLSAEAFDAPSFTRGDTPKIGWARELREAERSLRSSPSDPAAVMRAAKATRVMRQFDALEKIVKKADARGVQFDSADDRALWSTWKDEVSAARAQVTRLREPDIAAMFDRAANEDLSLDTLTIEYETYMGLSAIQYAACTGDVQMLERAVALGAALDYEHLPPEPRRVNRDTVAKPPGCTALLLAVIAAISGRRMLQFGDSEWTWRPMYESLVECAVQLVRLGSDVSVKLNLPAGRDARSVVYRMFKLDNLVGKTIRELAPLVGSELLVQTIEQFADTDTKIKLANCRCGSRLPWKQCHAAKDTDTYYCLEESGRVTWRFSPTAPCNCKNTNKIHFKCCWEEQAFREYFQDDKSCEITVSMHQKISGVQREMMQMMRNNGIDMKKALSEFQGDPDAISKKKLDAIRNGGMTFIFEMSGYSHPKSKIYQYDPEVYAGTMEKMEPALMFDWIDVHWMIPKPELLKRVAEWNDALEKYCDSVCLTGSRRKDVIDLHKASPFAPCANMNCNKVETKVKQFDRCSR</sequence>
<dbReference type="OrthoDB" id="48351at2759"/>
<evidence type="ECO:0000256" key="1">
    <source>
        <dbReference type="SAM" id="MobiDB-lite"/>
    </source>
</evidence>
<evidence type="ECO:0000313" key="3">
    <source>
        <dbReference type="Proteomes" id="UP000266841"/>
    </source>
</evidence>
<reference evidence="2 3" key="1">
    <citation type="journal article" date="2012" name="Genome Biol.">
        <title>Genome and low-iron response of an oceanic diatom adapted to chronic iron limitation.</title>
        <authorList>
            <person name="Lommer M."/>
            <person name="Specht M."/>
            <person name="Roy A.S."/>
            <person name="Kraemer L."/>
            <person name="Andreson R."/>
            <person name="Gutowska M.A."/>
            <person name="Wolf J."/>
            <person name="Bergner S.V."/>
            <person name="Schilhabel M.B."/>
            <person name="Klostermeier U.C."/>
            <person name="Beiko R.G."/>
            <person name="Rosenstiel P."/>
            <person name="Hippler M."/>
            <person name="Laroche J."/>
        </authorList>
    </citation>
    <scope>NUCLEOTIDE SEQUENCE [LARGE SCALE GENOMIC DNA]</scope>
    <source>
        <strain evidence="2 3">CCMP1005</strain>
    </source>
</reference>
<dbReference type="EMBL" id="AGNL01000866">
    <property type="protein sequence ID" value="EJK77449.1"/>
    <property type="molecule type" value="Genomic_DNA"/>
</dbReference>
<comment type="caution">
    <text evidence="2">The sequence shown here is derived from an EMBL/GenBank/DDBJ whole genome shotgun (WGS) entry which is preliminary data.</text>
</comment>
<feature type="region of interest" description="Disordered" evidence="1">
    <location>
        <begin position="1"/>
        <end position="27"/>
    </location>
</feature>